<dbReference type="GO" id="GO:0000455">
    <property type="term" value="P:enzyme-directed rRNA pseudouridine synthesis"/>
    <property type="evidence" value="ECO:0007669"/>
    <property type="project" value="TreeGrafter"/>
</dbReference>
<dbReference type="Proteomes" id="UP000039324">
    <property type="component" value="Unassembled WGS sequence"/>
</dbReference>
<dbReference type="GO" id="GO:0003723">
    <property type="term" value="F:RNA binding"/>
    <property type="evidence" value="ECO:0007669"/>
    <property type="project" value="UniProtKB-KW"/>
</dbReference>
<keyword evidence="2" id="KW-0413">Isomerase</keyword>
<dbReference type="SMART" id="SM00363">
    <property type="entry name" value="S4"/>
    <property type="match status" value="1"/>
</dbReference>
<evidence type="ECO:0000259" key="4">
    <source>
        <dbReference type="SMART" id="SM00363"/>
    </source>
</evidence>
<accession>A0A0G4J319</accession>
<dbReference type="SUPFAM" id="SSF55120">
    <property type="entry name" value="Pseudouridine synthase"/>
    <property type="match status" value="1"/>
</dbReference>
<evidence type="ECO:0000313" key="5">
    <source>
        <dbReference type="EMBL" id="CEP01922.1"/>
    </source>
</evidence>
<dbReference type="PANTHER" id="PTHR21600">
    <property type="entry name" value="MITOCHONDRIAL RNA PSEUDOURIDINE SYNTHASE"/>
    <property type="match status" value="1"/>
</dbReference>
<dbReference type="AlphaFoldDB" id="A0A0G4J319"/>
<reference evidence="5 6" key="1">
    <citation type="submission" date="2015-02" db="EMBL/GenBank/DDBJ databases">
        <authorList>
            <person name="Chooi Y.-H."/>
        </authorList>
    </citation>
    <scope>NUCLEOTIDE SEQUENCE [LARGE SCALE GENOMIC DNA]</scope>
    <source>
        <strain evidence="5">E3</strain>
    </source>
</reference>
<sequence length="346" mass="39290">MASTPTIGANWRRISVPSSGVGRRLDKFLQDHFVNLSRNLIFKWLRERRIKVDGVGIMQPNYRLTHQDYEITIPRATAVYVRPPRPQGPKSENVISSWMLYDDDHIMAFNKPPDIAVQGGDGIDISIDKLVRQLDCVETPRLVHRLDQDCSGLIVLAKTLDAASHLSAQFKNREVKKSYLAVVEGQPHRHASKTWISTVSTVVKAKSREGFERMVPVSRLEGTKHVALDGESPRMCETRWRYVSREGTSFLLELFPRTGRKHQLRSMCAFDIGSPIVGDNKYDGASCARLMLHSFSMTFKHPDPKLGHFAIHAPVSESFVSVCADRHIDIPGQYFRKYGQLAEFKY</sequence>
<evidence type="ECO:0000256" key="3">
    <source>
        <dbReference type="PROSITE-ProRule" id="PRU00182"/>
    </source>
</evidence>
<dbReference type="CDD" id="cd02869">
    <property type="entry name" value="PseudoU_synth_RluA_like"/>
    <property type="match status" value="1"/>
</dbReference>
<name>A0A0G4J319_PLABS</name>
<dbReference type="GO" id="GO:0009982">
    <property type="term" value="F:pseudouridine synthase activity"/>
    <property type="evidence" value="ECO:0007669"/>
    <property type="project" value="InterPro"/>
</dbReference>
<dbReference type="OMA" id="HASKTWI"/>
<dbReference type="InterPro" id="IPR050188">
    <property type="entry name" value="RluA_PseudoU_synthase"/>
</dbReference>
<protein>
    <recommendedName>
        <fullName evidence="4">RNA-binding S4 domain-containing protein</fullName>
    </recommendedName>
</protein>
<dbReference type="PROSITE" id="PS50889">
    <property type="entry name" value="S4"/>
    <property type="match status" value="1"/>
</dbReference>
<dbReference type="Pfam" id="PF00849">
    <property type="entry name" value="PseudoU_synth_2"/>
    <property type="match status" value="1"/>
</dbReference>
<organism evidence="5 6">
    <name type="scientific">Plasmodiophora brassicae</name>
    <name type="common">Clubroot disease agent</name>
    <dbReference type="NCBI Taxonomy" id="37360"/>
    <lineage>
        <taxon>Eukaryota</taxon>
        <taxon>Sar</taxon>
        <taxon>Rhizaria</taxon>
        <taxon>Endomyxa</taxon>
        <taxon>Phytomyxea</taxon>
        <taxon>Plasmodiophorida</taxon>
        <taxon>Plasmodiophoridae</taxon>
        <taxon>Plasmodiophora</taxon>
    </lineage>
</organism>
<evidence type="ECO:0000256" key="2">
    <source>
        <dbReference type="ARBA" id="ARBA00023235"/>
    </source>
</evidence>
<dbReference type="InterPro" id="IPR036986">
    <property type="entry name" value="S4_RNA-bd_sf"/>
</dbReference>
<dbReference type="Gene3D" id="3.10.290.10">
    <property type="entry name" value="RNA-binding S4 domain"/>
    <property type="match status" value="1"/>
</dbReference>
<dbReference type="CDD" id="cd00165">
    <property type="entry name" value="S4"/>
    <property type="match status" value="1"/>
</dbReference>
<dbReference type="InterPro" id="IPR006145">
    <property type="entry name" value="PsdUridine_synth_RsuA/RluA"/>
</dbReference>
<proteinExistence type="inferred from homology"/>
<dbReference type="Gene3D" id="3.30.2350.10">
    <property type="entry name" value="Pseudouridine synthase"/>
    <property type="match status" value="1"/>
</dbReference>
<dbReference type="SUPFAM" id="SSF55174">
    <property type="entry name" value="Alpha-L RNA-binding motif"/>
    <property type="match status" value="1"/>
</dbReference>
<dbReference type="OrthoDB" id="418349at2759"/>
<dbReference type="InterPro" id="IPR002942">
    <property type="entry name" value="S4_RNA-bd"/>
</dbReference>
<gene>
    <name evidence="5" type="ORF">PBRA_002187</name>
</gene>
<keyword evidence="3" id="KW-0694">RNA-binding</keyword>
<evidence type="ECO:0000313" key="6">
    <source>
        <dbReference type="Proteomes" id="UP000039324"/>
    </source>
</evidence>
<evidence type="ECO:0000256" key="1">
    <source>
        <dbReference type="ARBA" id="ARBA00010876"/>
    </source>
</evidence>
<comment type="similarity">
    <text evidence="1">Belongs to the pseudouridine synthase RluA family.</text>
</comment>
<feature type="domain" description="RNA-binding S4" evidence="4">
    <location>
        <begin position="23"/>
        <end position="89"/>
    </location>
</feature>
<dbReference type="EMBL" id="CDSF01000122">
    <property type="protein sequence ID" value="CEP01922.1"/>
    <property type="molecule type" value="Genomic_DNA"/>
</dbReference>
<dbReference type="InterPro" id="IPR020103">
    <property type="entry name" value="PsdUridine_synth_cat_dom_sf"/>
</dbReference>
<dbReference type="Pfam" id="PF01479">
    <property type="entry name" value="S4"/>
    <property type="match status" value="1"/>
</dbReference>
<dbReference type="PANTHER" id="PTHR21600:SF87">
    <property type="entry name" value="RNA PSEUDOURIDYLATE SYNTHASE DOMAIN-CONTAINING PROTEIN 1"/>
    <property type="match status" value="1"/>
</dbReference>
<dbReference type="STRING" id="37360.A0A0G4J319"/>
<keyword evidence="6" id="KW-1185">Reference proteome</keyword>